<dbReference type="EMBL" id="JAHQIW010006199">
    <property type="protein sequence ID" value="KAJ1368464.1"/>
    <property type="molecule type" value="Genomic_DNA"/>
</dbReference>
<evidence type="ECO:0000313" key="1">
    <source>
        <dbReference type="EMBL" id="KAJ1368464.1"/>
    </source>
</evidence>
<accession>A0AAD5WFM3</accession>
<organism evidence="1 2">
    <name type="scientific">Parelaphostrongylus tenuis</name>
    <name type="common">Meningeal worm</name>
    <dbReference type="NCBI Taxonomy" id="148309"/>
    <lineage>
        <taxon>Eukaryota</taxon>
        <taxon>Metazoa</taxon>
        <taxon>Ecdysozoa</taxon>
        <taxon>Nematoda</taxon>
        <taxon>Chromadorea</taxon>
        <taxon>Rhabditida</taxon>
        <taxon>Rhabditina</taxon>
        <taxon>Rhabditomorpha</taxon>
        <taxon>Strongyloidea</taxon>
        <taxon>Metastrongylidae</taxon>
        <taxon>Parelaphostrongylus</taxon>
    </lineage>
</organism>
<keyword evidence="2" id="KW-1185">Reference proteome</keyword>
<proteinExistence type="predicted"/>
<comment type="caution">
    <text evidence="1">The sequence shown here is derived from an EMBL/GenBank/DDBJ whole genome shotgun (WGS) entry which is preliminary data.</text>
</comment>
<reference evidence="1" key="1">
    <citation type="submission" date="2021-06" db="EMBL/GenBank/DDBJ databases">
        <title>Parelaphostrongylus tenuis whole genome reference sequence.</title>
        <authorList>
            <person name="Garwood T.J."/>
            <person name="Larsen P.A."/>
            <person name="Fountain-Jones N.M."/>
            <person name="Garbe J.R."/>
            <person name="Macchietto M.G."/>
            <person name="Kania S.A."/>
            <person name="Gerhold R.W."/>
            <person name="Richards J.E."/>
            <person name="Wolf T.M."/>
        </authorList>
    </citation>
    <scope>NUCLEOTIDE SEQUENCE</scope>
    <source>
        <strain evidence="1">MNPRO001-30</strain>
        <tissue evidence="1">Meninges</tissue>
    </source>
</reference>
<sequence>MKIIGGRREQWSGHQLDIAISNKHLEDASLYRSSSVKEFERQKRKLNNEWIHTAKAAGLGPSIISQSKIQSPTCPVLYLPIKIHKLVFTDDLTSSDPFIFKVRPTIICACGAMNR</sequence>
<protein>
    <submittedName>
        <fullName evidence="1">Uncharacterized protein</fullName>
    </submittedName>
</protein>
<dbReference type="Proteomes" id="UP001196413">
    <property type="component" value="Unassembled WGS sequence"/>
</dbReference>
<dbReference type="AlphaFoldDB" id="A0AAD5WFM3"/>
<gene>
    <name evidence="1" type="ORF">KIN20_029598</name>
</gene>
<name>A0AAD5WFM3_PARTN</name>
<evidence type="ECO:0000313" key="2">
    <source>
        <dbReference type="Proteomes" id="UP001196413"/>
    </source>
</evidence>